<protein>
    <submittedName>
        <fullName evidence="1">Uncharacterized protein</fullName>
    </submittedName>
</protein>
<keyword evidence="2" id="KW-1185">Reference proteome</keyword>
<name>A0ABP7LHT4_9GAMM</name>
<sequence>MRIGSWRAIRRIIVGGFLTQVPPWAADCMPAWANGRKDARELTKNIYCRAFLGDKQPKFY</sequence>
<evidence type="ECO:0000313" key="2">
    <source>
        <dbReference type="Proteomes" id="UP001499994"/>
    </source>
</evidence>
<proteinExistence type="predicted"/>
<comment type="caution">
    <text evidence="1">The sequence shown here is derived from an EMBL/GenBank/DDBJ whole genome shotgun (WGS) entry which is preliminary data.</text>
</comment>
<evidence type="ECO:0000313" key="1">
    <source>
        <dbReference type="EMBL" id="GAA3899211.1"/>
    </source>
</evidence>
<dbReference type="EMBL" id="BAABDG010000003">
    <property type="protein sequence ID" value="GAA3899211.1"/>
    <property type="molecule type" value="Genomic_DNA"/>
</dbReference>
<reference evidence="2" key="1">
    <citation type="journal article" date="2019" name="Int. J. Syst. Evol. Microbiol.">
        <title>The Global Catalogue of Microorganisms (GCM) 10K type strain sequencing project: providing services to taxonomists for standard genome sequencing and annotation.</title>
        <authorList>
            <consortium name="The Broad Institute Genomics Platform"/>
            <consortium name="The Broad Institute Genome Sequencing Center for Infectious Disease"/>
            <person name="Wu L."/>
            <person name="Ma J."/>
        </authorList>
    </citation>
    <scope>NUCLEOTIDE SEQUENCE [LARGE SCALE GENOMIC DNA]</scope>
    <source>
        <strain evidence="2">JCM 17201</strain>
    </source>
</reference>
<gene>
    <name evidence="1" type="ORF">GCM10022405_25720</name>
</gene>
<organism evidence="1 2">
    <name type="scientific">Gibbsiella dentisursi</name>
    <dbReference type="NCBI Taxonomy" id="796890"/>
    <lineage>
        <taxon>Bacteria</taxon>
        <taxon>Pseudomonadati</taxon>
        <taxon>Pseudomonadota</taxon>
        <taxon>Gammaproteobacteria</taxon>
        <taxon>Enterobacterales</taxon>
        <taxon>Yersiniaceae</taxon>
        <taxon>Gibbsiella</taxon>
    </lineage>
</organism>
<dbReference type="Proteomes" id="UP001499994">
    <property type="component" value="Unassembled WGS sequence"/>
</dbReference>
<accession>A0ABP7LHT4</accession>